<sequence>MGVSLLTPVLPQLKGVFGVGDAAVGLIVPAFTLPGVVLTPFVGIAADRFGRRRTLVPLLVLFGVAGSAIAFAPNFRAVLALRVLQGIGGSALIMLAITLIGDYYDDPRRSTAIGINGGAIGTSGAIFPLLGGALATIRWEIPFLFFGVAVLVGCYALFVLDEPVIDDRQSIRAYLQGMREVLSYPRALAVHATVFTHFFVFYGLLTAMPLVLGDAYGLASGRIGLFLAALAVASAVVNTQYGRLSGHYASPTLIAVGFGWYGLSLLGLATGPSLPIVIVCLLGFGVGVGLITPSLDSTVIGLVPGRLRAGMMSVRTSMLRLGQTVGPVAFTTAASVSLGNGLIGYPTVLAGVGSVVLLGGGVALLVYRAS</sequence>
<feature type="transmembrane region" description="Helical" evidence="6">
    <location>
        <begin position="181"/>
        <end position="204"/>
    </location>
</feature>
<keyword evidence="5 6" id="KW-0472">Membrane</keyword>
<feature type="transmembrane region" description="Helical" evidence="6">
    <location>
        <begin position="324"/>
        <end position="343"/>
    </location>
</feature>
<organism evidence="8 9">
    <name type="scientific">Halococcus saccharolyticus DSM 5350</name>
    <dbReference type="NCBI Taxonomy" id="1227455"/>
    <lineage>
        <taxon>Archaea</taxon>
        <taxon>Methanobacteriati</taxon>
        <taxon>Methanobacteriota</taxon>
        <taxon>Stenosarchaea group</taxon>
        <taxon>Halobacteria</taxon>
        <taxon>Halobacteriales</taxon>
        <taxon>Halococcaceae</taxon>
        <taxon>Halococcus</taxon>
    </lineage>
</organism>
<dbReference type="PROSITE" id="PS50850">
    <property type="entry name" value="MFS"/>
    <property type="match status" value="1"/>
</dbReference>
<gene>
    <name evidence="8" type="ORF">C449_17382</name>
</gene>
<dbReference type="InterPro" id="IPR001958">
    <property type="entry name" value="Tet-R_TetA/multi-R_MdtG-like"/>
</dbReference>
<keyword evidence="2" id="KW-1003">Cell membrane</keyword>
<feature type="transmembrane region" description="Helical" evidence="6">
    <location>
        <begin position="55"/>
        <end position="73"/>
    </location>
</feature>
<feature type="transmembrane region" description="Helical" evidence="6">
    <location>
        <begin position="22"/>
        <end position="43"/>
    </location>
</feature>
<feature type="domain" description="Major facilitator superfamily (MFS) profile" evidence="7">
    <location>
        <begin position="1"/>
        <end position="370"/>
    </location>
</feature>
<evidence type="ECO:0000259" key="7">
    <source>
        <dbReference type="PROSITE" id="PS50850"/>
    </source>
</evidence>
<dbReference type="InterPro" id="IPR050189">
    <property type="entry name" value="MFS_Efflux_Transporters"/>
</dbReference>
<comment type="caution">
    <text evidence="8">The sequence shown here is derived from an EMBL/GenBank/DDBJ whole genome shotgun (WGS) entry which is preliminary data.</text>
</comment>
<feature type="transmembrane region" description="Helical" evidence="6">
    <location>
        <begin position="349"/>
        <end position="367"/>
    </location>
</feature>
<dbReference type="InParanoid" id="M0M9R6"/>
<dbReference type="GO" id="GO:0022857">
    <property type="term" value="F:transmembrane transporter activity"/>
    <property type="evidence" value="ECO:0007669"/>
    <property type="project" value="InterPro"/>
</dbReference>
<dbReference type="Pfam" id="PF07690">
    <property type="entry name" value="MFS_1"/>
    <property type="match status" value="1"/>
</dbReference>
<feature type="transmembrane region" description="Helical" evidence="6">
    <location>
        <begin position="216"/>
        <end position="236"/>
    </location>
</feature>
<dbReference type="PANTHER" id="PTHR43124">
    <property type="entry name" value="PURINE EFFLUX PUMP PBUE"/>
    <property type="match status" value="1"/>
</dbReference>
<evidence type="ECO:0000313" key="9">
    <source>
        <dbReference type="Proteomes" id="UP000011669"/>
    </source>
</evidence>
<dbReference type="InterPro" id="IPR020846">
    <property type="entry name" value="MFS_dom"/>
</dbReference>
<feature type="transmembrane region" description="Helical" evidence="6">
    <location>
        <begin position="79"/>
        <end position="101"/>
    </location>
</feature>
<dbReference type="PANTHER" id="PTHR43124:SF3">
    <property type="entry name" value="CHLORAMPHENICOL EFFLUX PUMP RV0191"/>
    <property type="match status" value="1"/>
</dbReference>
<dbReference type="FunCoup" id="M0M9R6">
    <property type="interactions" value="66"/>
</dbReference>
<evidence type="ECO:0000256" key="4">
    <source>
        <dbReference type="ARBA" id="ARBA00022989"/>
    </source>
</evidence>
<dbReference type="Proteomes" id="UP000011669">
    <property type="component" value="Unassembled WGS sequence"/>
</dbReference>
<dbReference type="InterPro" id="IPR036259">
    <property type="entry name" value="MFS_trans_sf"/>
</dbReference>
<dbReference type="CDD" id="cd17474">
    <property type="entry name" value="MFS_YfmO_like"/>
    <property type="match status" value="1"/>
</dbReference>
<dbReference type="GO" id="GO:0005886">
    <property type="term" value="C:plasma membrane"/>
    <property type="evidence" value="ECO:0007669"/>
    <property type="project" value="UniProtKB-SubCell"/>
</dbReference>
<dbReference type="SUPFAM" id="SSF103473">
    <property type="entry name" value="MFS general substrate transporter"/>
    <property type="match status" value="1"/>
</dbReference>
<evidence type="ECO:0000256" key="3">
    <source>
        <dbReference type="ARBA" id="ARBA00022692"/>
    </source>
</evidence>
<keyword evidence="3 6" id="KW-0812">Transmembrane</keyword>
<evidence type="ECO:0000256" key="5">
    <source>
        <dbReference type="ARBA" id="ARBA00023136"/>
    </source>
</evidence>
<reference evidence="8 9" key="1">
    <citation type="journal article" date="2014" name="PLoS Genet.">
        <title>Phylogenetically driven sequencing of extremely halophilic archaea reveals strategies for static and dynamic osmo-response.</title>
        <authorList>
            <person name="Becker E.A."/>
            <person name="Seitzer P.M."/>
            <person name="Tritt A."/>
            <person name="Larsen D."/>
            <person name="Krusor M."/>
            <person name="Yao A.I."/>
            <person name="Wu D."/>
            <person name="Madern D."/>
            <person name="Eisen J.A."/>
            <person name="Darling A.E."/>
            <person name="Facciotti M.T."/>
        </authorList>
    </citation>
    <scope>NUCLEOTIDE SEQUENCE [LARGE SCALE GENOMIC DNA]</scope>
    <source>
        <strain evidence="8 9">DSM 5350</strain>
    </source>
</reference>
<feature type="transmembrane region" description="Helical" evidence="6">
    <location>
        <begin position="113"/>
        <end position="135"/>
    </location>
</feature>
<evidence type="ECO:0000313" key="8">
    <source>
        <dbReference type="EMBL" id="EMA42517.1"/>
    </source>
</evidence>
<dbReference type="AlphaFoldDB" id="M0M9R6"/>
<evidence type="ECO:0000256" key="6">
    <source>
        <dbReference type="SAM" id="Phobius"/>
    </source>
</evidence>
<dbReference type="STRING" id="1227455.C449_17382"/>
<keyword evidence="9" id="KW-1185">Reference proteome</keyword>
<dbReference type="InterPro" id="IPR011701">
    <property type="entry name" value="MFS"/>
</dbReference>
<name>M0M9R6_9EURY</name>
<dbReference type="EMBL" id="AOMD01000034">
    <property type="protein sequence ID" value="EMA42517.1"/>
    <property type="molecule type" value="Genomic_DNA"/>
</dbReference>
<keyword evidence="4 6" id="KW-1133">Transmembrane helix</keyword>
<feature type="transmembrane region" description="Helical" evidence="6">
    <location>
        <begin position="276"/>
        <end position="303"/>
    </location>
</feature>
<feature type="transmembrane region" description="Helical" evidence="6">
    <location>
        <begin position="141"/>
        <end position="160"/>
    </location>
</feature>
<protein>
    <submittedName>
        <fullName evidence="8">Major facilitator superfamily protein</fullName>
    </submittedName>
</protein>
<evidence type="ECO:0000256" key="1">
    <source>
        <dbReference type="ARBA" id="ARBA00004651"/>
    </source>
</evidence>
<dbReference type="PRINTS" id="PR01035">
    <property type="entry name" value="TCRTETA"/>
</dbReference>
<accession>M0M9R6</accession>
<dbReference type="PATRIC" id="fig|1227455.4.peg.3540"/>
<proteinExistence type="predicted"/>
<evidence type="ECO:0000256" key="2">
    <source>
        <dbReference type="ARBA" id="ARBA00022475"/>
    </source>
</evidence>
<comment type="subcellular location">
    <subcellularLocation>
        <location evidence="1">Cell membrane</location>
        <topology evidence="1">Multi-pass membrane protein</topology>
    </subcellularLocation>
</comment>
<feature type="transmembrane region" description="Helical" evidence="6">
    <location>
        <begin position="248"/>
        <end position="270"/>
    </location>
</feature>
<dbReference type="Gene3D" id="1.20.1250.20">
    <property type="entry name" value="MFS general substrate transporter like domains"/>
    <property type="match status" value="1"/>
</dbReference>